<accession>A0A069SP52</accession>
<dbReference type="EMBL" id="JNHM01000031">
    <property type="protein sequence ID" value="KDS53352.1"/>
    <property type="molecule type" value="Genomic_DNA"/>
</dbReference>
<sequence length="284" mass="33291">MKMKTIFLMYLLIIPVCLQAQIEQYTRVLEPSVLVCQYECVKKVDTLGTDKNCETMILRIGKKISQFYAYLSFYCDSMFNDPTGRRLWGQMMVQAIRSRNYASMPTSKITSNYYYKNYPEGKITTLALLGTTECLMEEEYISQDWKLADSTKIIHGYQCRLAECHFRGRNYHAWFAPEIPLNEGPWKFNGLPGLILEVYDTQDHYHFTLIGMQQEGTEPVCYYNFRPNYEKIDRIKYLKMSASRTHKGVDPEIKKVLNLDKMTPKTKNAQGQTIACDFMEKDYR</sequence>
<evidence type="ECO:0000313" key="2">
    <source>
        <dbReference type="Proteomes" id="UP000027661"/>
    </source>
</evidence>
<dbReference type="Pfam" id="PF09697">
    <property type="entry name" value="Porph_ging"/>
    <property type="match status" value="1"/>
</dbReference>
<name>A0A069SP52_PHOVU</name>
<reference evidence="1 2" key="1">
    <citation type="submission" date="2014-04" db="EMBL/GenBank/DDBJ databases">
        <authorList>
            <person name="Sears C."/>
            <person name="Carroll K."/>
            <person name="Sack B.R."/>
            <person name="Qadri F."/>
            <person name="Myers L.L."/>
            <person name="Chung G.-T."/>
            <person name="Escheverria P."/>
            <person name="Fraser C.M."/>
            <person name="Sadzewicz L."/>
            <person name="Shefchek K.A."/>
            <person name="Tallon L."/>
            <person name="Das S.P."/>
            <person name="Daugherty S."/>
            <person name="Mongodin E.F."/>
        </authorList>
    </citation>
    <scope>NUCLEOTIDE SEQUENCE [LARGE SCALE GENOMIC DNA]</scope>
    <source>
        <strain evidence="1 2">3975 RP4</strain>
    </source>
</reference>
<dbReference type="PATRIC" id="fig|1339352.3.peg.2559"/>
<dbReference type="NCBIfam" id="TIGR01200">
    <property type="entry name" value="GLPGLI"/>
    <property type="match status" value="1"/>
</dbReference>
<dbReference type="InterPro" id="IPR005901">
    <property type="entry name" value="GLPGLI"/>
</dbReference>
<comment type="caution">
    <text evidence="1">The sequence shown here is derived from an EMBL/GenBank/DDBJ whole genome shotgun (WGS) entry which is preliminary data.</text>
</comment>
<dbReference type="Proteomes" id="UP000027661">
    <property type="component" value="Unassembled WGS sequence"/>
</dbReference>
<gene>
    <name evidence="1" type="ORF">M099_2662</name>
</gene>
<dbReference type="AlphaFoldDB" id="A0A069SP52"/>
<protein>
    <submittedName>
        <fullName evidence="1">GLPGLI family protein</fullName>
    </submittedName>
</protein>
<proteinExistence type="predicted"/>
<organism evidence="1 2">
    <name type="scientific">Phocaeicola vulgatus str. 3975 RP4</name>
    <dbReference type="NCBI Taxonomy" id="1339352"/>
    <lineage>
        <taxon>Bacteria</taxon>
        <taxon>Pseudomonadati</taxon>
        <taxon>Bacteroidota</taxon>
        <taxon>Bacteroidia</taxon>
        <taxon>Bacteroidales</taxon>
        <taxon>Bacteroidaceae</taxon>
        <taxon>Phocaeicola</taxon>
    </lineage>
</organism>
<evidence type="ECO:0000313" key="1">
    <source>
        <dbReference type="EMBL" id="KDS53352.1"/>
    </source>
</evidence>